<dbReference type="Gene3D" id="3.90.550.10">
    <property type="entry name" value="Spore Coat Polysaccharide Biosynthesis Protein SpsA, Chain A"/>
    <property type="match status" value="1"/>
</dbReference>
<dbReference type="AlphaFoldDB" id="A0A1W1HER2"/>
<proteinExistence type="predicted"/>
<evidence type="ECO:0000313" key="5">
    <source>
        <dbReference type="Proteomes" id="UP000191931"/>
    </source>
</evidence>
<dbReference type="SUPFAM" id="SSF53448">
    <property type="entry name" value="Nucleotide-diphospho-sugar transferases"/>
    <property type="match status" value="1"/>
</dbReference>
<protein>
    <submittedName>
        <fullName evidence="4">Putative Transferase</fullName>
    </submittedName>
</protein>
<evidence type="ECO:0000259" key="3">
    <source>
        <dbReference type="Pfam" id="PF12804"/>
    </source>
</evidence>
<keyword evidence="1 4" id="KW-0808">Transferase</keyword>
<dbReference type="CDD" id="cd02523">
    <property type="entry name" value="PC_cytidylyltransferase"/>
    <property type="match status" value="1"/>
</dbReference>
<evidence type="ECO:0000256" key="1">
    <source>
        <dbReference type="ARBA" id="ARBA00022679"/>
    </source>
</evidence>
<accession>A0A1W1HER2</accession>
<keyword evidence="5" id="KW-1185">Reference proteome</keyword>
<reference evidence="4 5" key="1">
    <citation type="submission" date="2017-03" db="EMBL/GenBank/DDBJ databases">
        <authorList>
            <person name="Afonso C.L."/>
            <person name="Miller P.J."/>
            <person name="Scott M.A."/>
            <person name="Spackman E."/>
            <person name="Goraichik I."/>
            <person name="Dimitrov K.M."/>
            <person name="Suarez D.L."/>
            <person name="Swayne D.E."/>
        </authorList>
    </citation>
    <scope>NUCLEOTIDE SEQUENCE [LARGE SCALE GENOMIC DNA]</scope>
    <source>
        <strain evidence="4">PRJEB14757</strain>
    </source>
</reference>
<evidence type="ECO:0000256" key="2">
    <source>
        <dbReference type="ARBA" id="ARBA00022695"/>
    </source>
</evidence>
<dbReference type="EMBL" id="FWEV01000171">
    <property type="protein sequence ID" value="SLM30916.1"/>
    <property type="molecule type" value="Genomic_DNA"/>
</dbReference>
<dbReference type="InterPro" id="IPR050065">
    <property type="entry name" value="GlmU-like"/>
</dbReference>
<organism evidence="4 5">
    <name type="scientific">Desulfamplus magnetovallimortis</name>
    <dbReference type="NCBI Taxonomy" id="1246637"/>
    <lineage>
        <taxon>Bacteria</taxon>
        <taxon>Pseudomonadati</taxon>
        <taxon>Thermodesulfobacteriota</taxon>
        <taxon>Desulfobacteria</taxon>
        <taxon>Desulfobacterales</taxon>
        <taxon>Desulfobacteraceae</taxon>
        <taxon>Desulfamplus</taxon>
    </lineage>
</organism>
<dbReference type="Pfam" id="PF12804">
    <property type="entry name" value="NTP_transf_3"/>
    <property type="match status" value="1"/>
</dbReference>
<gene>
    <name evidence="4" type="ORF">MTBBW1_2520017</name>
</gene>
<sequence length="254" mass="29046">MIQQALILAAGRGSRMQEATLYMPKCLISLQGKPMLHWQIDAIRANQISHITVACGYKSEMITGVFKTVHNPLWAETNMVSTMLCALPSLDNSPCLVSYSDILYHPDHIKAFQGCPYEIAVLYDTSWKSLWELRFSNPLDDAETFIEDNGQLQDIGRKTDSYDDIKGQFMGLLYFTPTGFLLVTDYVKTLSTDQISCLDMTSLLQRLLAEHIKIGAIPVSGKWCEADSRQDIMCYENEIMKHQQMDTYWLHDWR</sequence>
<feature type="domain" description="MobA-like NTP transferase" evidence="3">
    <location>
        <begin position="5"/>
        <end position="112"/>
    </location>
</feature>
<dbReference type="PANTHER" id="PTHR43584:SF8">
    <property type="entry name" value="N-ACETYLMURAMATE ALPHA-1-PHOSPHATE URIDYLYLTRANSFERASE"/>
    <property type="match status" value="1"/>
</dbReference>
<dbReference type="InterPro" id="IPR025877">
    <property type="entry name" value="MobA-like_NTP_Trfase"/>
</dbReference>
<evidence type="ECO:0000313" key="4">
    <source>
        <dbReference type="EMBL" id="SLM30916.1"/>
    </source>
</evidence>
<dbReference type="PANTHER" id="PTHR43584">
    <property type="entry name" value="NUCLEOTIDYL TRANSFERASE"/>
    <property type="match status" value="1"/>
</dbReference>
<name>A0A1W1HER2_9BACT</name>
<dbReference type="OrthoDB" id="9788272at2"/>
<dbReference type="Proteomes" id="UP000191931">
    <property type="component" value="Unassembled WGS sequence"/>
</dbReference>
<dbReference type="InterPro" id="IPR029044">
    <property type="entry name" value="Nucleotide-diphossugar_trans"/>
</dbReference>
<dbReference type="RefSeq" id="WP_080809558.1">
    <property type="nucleotide sequence ID" value="NZ_LT828568.1"/>
</dbReference>
<dbReference type="STRING" id="1246637.MTBBW1_2520017"/>
<keyword evidence="2" id="KW-0548">Nucleotidyltransferase</keyword>
<dbReference type="GO" id="GO:0016779">
    <property type="term" value="F:nucleotidyltransferase activity"/>
    <property type="evidence" value="ECO:0007669"/>
    <property type="project" value="UniProtKB-KW"/>
</dbReference>